<evidence type="ECO:0000313" key="1">
    <source>
        <dbReference type="EMBL" id="REC61306.1"/>
    </source>
</evidence>
<evidence type="ECO:0000313" key="2">
    <source>
        <dbReference type="Proteomes" id="UP000256686"/>
    </source>
</evidence>
<name>A0A3D9C6W6_9FLAO</name>
<gene>
    <name evidence="1" type="ORF">DRF65_16450</name>
</gene>
<protein>
    <submittedName>
        <fullName evidence="1">PRTRC system protein C</fullName>
    </submittedName>
</protein>
<proteinExistence type="predicted"/>
<comment type="caution">
    <text evidence="1">The sequence shown here is derived from an EMBL/GenBank/DDBJ whole genome shotgun (WGS) entry which is preliminary data.</text>
</comment>
<accession>A0A3D9C6W6</accession>
<dbReference type="InterPro" id="IPR022289">
    <property type="entry name" value="PRTRC_protein-C"/>
</dbReference>
<dbReference type="EMBL" id="QNVT01000016">
    <property type="protein sequence ID" value="REC61306.1"/>
    <property type="molecule type" value="Genomic_DNA"/>
</dbReference>
<dbReference type="RefSeq" id="WP_115971856.1">
    <property type="nucleotide sequence ID" value="NZ_QNVT01000016.1"/>
</dbReference>
<keyword evidence="2" id="KW-1185">Reference proteome</keyword>
<dbReference type="AlphaFoldDB" id="A0A3D9C6W6"/>
<sequence length="72" mass="8195">MLLATQLERVFILKDSGQEIKLTDPQPKWSIEAVMNFYANTYPILTTAKVSAPQIRNDTVEYRFESVMGTKG</sequence>
<dbReference type="Pfam" id="PF14454">
    <property type="entry name" value="Prok_Ub"/>
    <property type="match status" value="1"/>
</dbReference>
<dbReference type="Proteomes" id="UP000256686">
    <property type="component" value="Unassembled WGS sequence"/>
</dbReference>
<reference evidence="2" key="1">
    <citation type="submission" date="2018-06" db="EMBL/GenBank/DDBJ databases">
        <authorList>
            <person name="Lum Nde A."/>
            <person name="Hugo C."/>
        </authorList>
    </citation>
    <scope>NUCLEOTIDE SEQUENCE [LARGE SCALE GENOMIC DNA]</scope>
    <source>
        <strain evidence="2">1_F178</strain>
    </source>
</reference>
<dbReference type="NCBIfam" id="TIGR03738">
    <property type="entry name" value="PRTRC_C"/>
    <property type="match status" value="1"/>
</dbReference>
<dbReference type="InterPro" id="IPR032866">
    <property type="entry name" value="Prok_Ub"/>
</dbReference>
<organism evidence="1 2">
    <name type="scientific">Chryseobacterium pennae</name>
    <dbReference type="NCBI Taxonomy" id="2258962"/>
    <lineage>
        <taxon>Bacteria</taxon>
        <taxon>Pseudomonadati</taxon>
        <taxon>Bacteroidota</taxon>
        <taxon>Flavobacteriia</taxon>
        <taxon>Flavobacteriales</taxon>
        <taxon>Weeksellaceae</taxon>
        <taxon>Chryseobacterium group</taxon>
        <taxon>Chryseobacterium</taxon>
    </lineage>
</organism>